<keyword evidence="2" id="KW-0812">Transmembrane</keyword>
<keyword evidence="2" id="KW-1133">Transmembrane helix</keyword>
<reference evidence="3" key="1">
    <citation type="submission" date="2021-01" db="EMBL/GenBank/DDBJ databases">
        <authorList>
            <person name="Corre E."/>
            <person name="Pelletier E."/>
            <person name="Niang G."/>
            <person name="Scheremetjew M."/>
            <person name="Finn R."/>
            <person name="Kale V."/>
            <person name="Holt S."/>
            <person name="Cochrane G."/>
            <person name="Meng A."/>
            <person name="Brown T."/>
            <person name="Cohen L."/>
        </authorList>
    </citation>
    <scope>NUCLEOTIDE SEQUENCE</scope>
    <source>
        <strain evidence="3">RCC3387</strain>
    </source>
</reference>
<dbReference type="EMBL" id="HBGW01016408">
    <property type="protein sequence ID" value="CAD9524182.1"/>
    <property type="molecule type" value="Transcribed_RNA"/>
</dbReference>
<feature type="transmembrane region" description="Helical" evidence="2">
    <location>
        <begin position="175"/>
        <end position="194"/>
    </location>
</feature>
<feature type="region of interest" description="Disordered" evidence="1">
    <location>
        <begin position="105"/>
        <end position="124"/>
    </location>
</feature>
<dbReference type="AlphaFoldDB" id="A0A7S2IMW9"/>
<organism evidence="3">
    <name type="scientific">Zooxanthella nutricula</name>
    <dbReference type="NCBI Taxonomy" id="1333877"/>
    <lineage>
        <taxon>Eukaryota</taxon>
        <taxon>Sar</taxon>
        <taxon>Alveolata</taxon>
        <taxon>Dinophyceae</taxon>
        <taxon>Peridiniales</taxon>
        <taxon>Peridiniales incertae sedis</taxon>
        <taxon>Zooxanthella</taxon>
    </lineage>
</organism>
<evidence type="ECO:0000256" key="1">
    <source>
        <dbReference type="SAM" id="MobiDB-lite"/>
    </source>
</evidence>
<feature type="transmembrane region" description="Helical" evidence="2">
    <location>
        <begin position="73"/>
        <end position="92"/>
    </location>
</feature>
<protein>
    <submittedName>
        <fullName evidence="3">Uncharacterized protein</fullName>
    </submittedName>
</protein>
<evidence type="ECO:0000256" key="2">
    <source>
        <dbReference type="SAM" id="Phobius"/>
    </source>
</evidence>
<name>A0A7S2IMW9_9DINO</name>
<feature type="compositionally biased region" description="Low complexity" evidence="1">
    <location>
        <begin position="34"/>
        <end position="44"/>
    </location>
</feature>
<evidence type="ECO:0000313" key="3">
    <source>
        <dbReference type="EMBL" id="CAD9524182.1"/>
    </source>
</evidence>
<sequence>MAMRRTGSASRAAAAGAAALGLLGGVAFVAPGGAAPQARGAAPQKPESRGLEMKGFQAAQAPSSAGRSAGADWASVLAVAAALGLAAGVATAPVRADDAADLEASLSGGVQGRTSSSKAKRGVLIKKGDEEKAKAAASGGSSTSASTILPDGRTFISPADELDEDELPLGRTNPFLFVVALGTGPLIYLVFWILGSTNVI</sequence>
<feature type="region of interest" description="Disordered" evidence="1">
    <location>
        <begin position="34"/>
        <end position="59"/>
    </location>
</feature>
<keyword evidence="2" id="KW-0472">Membrane</keyword>
<proteinExistence type="predicted"/>
<gene>
    <name evidence="3" type="ORF">BRAN1462_LOCUS10424</name>
</gene>
<accession>A0A7S2IMW9</accession>